<dbReference type="Proteomes" id="UP000264840">
    <property type="component" value="Unplaced"/>
</dbReference>
<keyword evidence="2" id="KW-1185">Reference proteome</keyword>
<reference evidence="1" key="2">
    <citation type="submission" date="2025-09" db="UniProtKB">
        <authorList>
            <consortium name="Ensembl"/>
        </authorList>
    </citation>
    <scope>IDENTIFICATION</scope>
</reference>
<dbReference type="AlphaFoldDB" id="A0A3Q3CJ56"/>
<dbReference type="PANTHER" id="PTHR13944:SF18">
    <property type="entry name" value="A-KINASE ANCHOR PROTEIN 13"/>
    <property type="match status" value="1"/>
</dbReference>
<dbReference type="Ensembl" id="ENSHBUT00000010231.1">
    <property type="protein sequence ID" value="ENSHBUP00000023777.1"/>
    <property type="gene ID" value="ENSHBUG00000004776.1"/>
</dbReference>
<dbReference type="STRING" id="8153.ENSHBUP00000023777"/>
<dbReference type="InterPro" id="IPR051632">
    <property type="entry name" value="Rho_GEF"/>
</dbReference>
<protein>
    <submittedName>
        <fullName evidence="1">Uncharacterized protein</fullName>
    </submittedName>
</protein>
<accession>A0A3Q3CJ56</accession>
<reference evidence="1" key="1">
    <citation type="submission" date="2025-08" db="UniProtKB">
        <authorList>
            <consortium name="Ensembl"/>
        </authorList>
    </citation>
    <scope>IDENTIFICATION</scope>
</reference>
<dbReference type="GeneTree" id="ENSGT00940000154146"/>
<dbReference type="OMA" id="HQELFCF"/>
<name>A0A3Q3CJ56_HAPBU</name>
<dbReference type="GO" id="GO:0035023">
    <property type="term" value="P:regulation of Rho protein signal transduction"/>
    <property type="evidence" value="ECO:0007669"/>
    <property type="project" value="TreeGrafter"/>
</dbReference>
<evidence type="ECO:0000313" key="2">
    <source>
        <dbReference type="Proteomes" id="UP000264840"/>
    </source>
</evidence>
<dbReference type="GO" id="GO:0043123">
    <property type="term" value="P:positive regulation of canonical NF-kappaB signal transduction"/>
    <property type="evidence" value="ECO:0007669"/>
    <property type="project" value="TreeGrafter"/>
</dbReference>
<dbReference type="GO" id="GO:0005078">
    <property type="term" value="F:MAP-kinase scaffold activity"/>
    <property type="evidence" value="ECO:0007669"/>
    <property type="project" value="TreeGrafter"/>
</dbReference>
<dbReference type="PANTHER" id="PTHR13944">
    <property type="entry name" value="AGAP007712-PA"/>
    <property type="match status" value="1"/>
</dbReference>
<dbReference type="GO" id="GO:0015629">
    <property type="term" value="C:actin cytoskeleton"/>
    <property type="evidence" value="ECO:0007669"/>
    <property type="project" value="TreeGrafter"/>
</dbReference>
<dbReference type="GO" id="GO:0071875">
    <property type="term" value="P:adrenergic receptor signaling pathway"/>
    <property type="evidence" value="ECO:0007669"/>
    <property type="project" value="TreeGrafter"/>
</dbReference>
<proteinExistence type="predicted"/>
<sequence>MKLNPREALLYGDCVLTVQLDEDEEKEADFYLIFSGSTQRHVSSTLRVSHVTLQAMCPGHNVCEQVLVTLCLARPDGSVDTHSQQTFSFIQVTALKSSFATATLTLFFSVHQELFCFQLNPTVTFSLVSSSPAVCEHQQPSSLLQLAASHGLKTAPTFLLQQPAGKEALRRTNTQGSAPACLAKSRGKQPLLELFTQ</sequence>
<dbReference type="GO" id="GO:0016020">
    <property type="term" value="C:membrane"/>
    <property type="evidence" value="ECO:0007669"/>
    <property type="project" value="TreeGrafter"/>
</dbReference>
<organism evidence="1 2">
    <name type="scientific">Haplochromis burtoni</name>
    <name type="common">Burton's mouthbrooder</name>
    <name type="synonym">Chromis burtoni</name>
    <dbReference type="NCBI Taxonomy" id="8153"/>
    <lineage>
        <taxon>Eukaryota</taxon>
        <taxon>Metazoa</taxon>
        <taxon>Chordata</taxon>
        <taxon>Craniata</taxon>
        <taxon>Vertebrata</taxon>
        <taxon>Euteleostomi</taxon>
        <taxon>Actinopterygii</taxon>
        <taxon>Neopterygii</taxon>
        <taxon>Teleostei</taxon>
        <taxon>Neoteleostei</taxon>
        <taxon>Acanthomorphata</taxon>
        <taxon>Ovalentaria</taxon>
        <taxon>Cichlomorphae</taxon>
        <taxon>Cichliformes</taxon>
        <taxon>Cichlidae</taxon>
        <taxon>African cichlids</taxon>
        <taxon>Pseudocrenilabrinae</taxon>
        <taxon>Haplochromini</taxon>
        <taxon>Haplochromis</taxon>
    </lineage>
</organism>
<evidence type="ECO:0000313" key="1">
    <source>
        <dbReference type="Ensembl" id="ENSHBUP00000023777.1"/>
    </source>
</evidence>